<keyword evidence="3" id="KW-0808">Transferase</keyword>
<dbReference type="InterPro" id="IPR051259">
    <property type="entry name" value="rRNA_Methyltransferase"/>
</dbReference>
<dbReference type="EMBL" id="CP024847">
    <property type="protein sequence ID" value="AUR52428.1"/>
    <property type="molecule type" value="Genomic_DNA"/>
</dbReference>
<evidence type="ECO:0000259" key="5">
    <source>
        <dbReference type="Pfam" id="PF22435"/>
    </source>
</evidence>
<reference evidence="7" key="1">
    <citation type="submission" date="2017-11" db="EMBL/GenBank/DDBJ databases">
        <authorList>
            <person name="Chan K.G."/>
            <person name="Lee L.S."/>
        </authorList>
    </citation>
    <scope>NUCLEOTIDE SEQUENCE [LARGE SCALE GENOMIC DNA]</scope>
    <source>
        <strain evidence="7">DSM 100970</strain>
    </source>
</reference>
<evidence type="ECO:0000256" key="1">
    <source>
        <dbReference type="ARBA" id="ARBA00007228"/>
    </source>
</evidence>
<dbReference type="AlphaFoldDB" id="A0A2I7N7I8"/>
<evidence type="ECO:0000256" key="2">
    <source>
        <dbReference type="ARBA" id="ARBA00022603"/>
    </source>
</evidence>
<dbReference type="Gene3D" id="3.40.1280.10">
    <property type="match status" value="1"/>
</dbReference>
<dbReference type="InterPro" id="IPR001537">
    <property type="entry name" value="SpoU_MeTrfase"/>
</dbReference>
<name>A0A2I7N7I8_9NEIS</name>
<protein>
    <submittedName>
        <fullName evidence="6">Uncharacterized protein</fullName>
    </submittedName>
</protein>
<keyword evidence="7" id="KW-1185">Reference proteome</keyword>
<evidence type="ECO:0000313" key="7">
    <source>
        <dbReference type="Proteomes" id="UP000236655"/>
    </source>
</evidence>
<dbReference type="SUPFAM" id="SSF75217">
    <property type="entry name" value="alpha/beta knot"/>
    <property type="match status" value="1"/>
</dbReference>
<accession>A0A2I7N7I8</accession>
<keyword evidence="2" id="KW-0489">Methyltransferase</keyword>
<dbReference type="InterPro" id="IPR053888">
    <property type="entry name" value="MRM3-like_sub_bind"/>
</dbReference>
<dbReference type="InterPro" id="IPR029028">
    <property type="entry name" value="Alpha/beta_knot_MTases"/>
</dbReference>
<dbReference type="Proteomes" id="UP000236655">
    <property type="component" value="Chromosome"/>
</dbReference>
<proteinExistence type="inferred from homology"/>
<comment type="similarity">
    <text evidence="1">Belongs to the class IV-like SAM-binding methyltransferase superfamily. RNA methyltransferase TrmH family.</text>
</comment>
<organism evidence="6 7">
    <name type="scientific">Aquella oligotrophica</name>
    <dbReference type="NCBI Taxonomy" id="2067065"/>
    <lineage>
        <taxon>Bacteria</taxon>
        <taxon>Pseudomonadati</taxon>
        <taxon>Pseudomonadota</taxon>
        <taxon>Betaproteobacteria</taxon>
        <taxon>Neisseriales</taxon>
        <taxon>Neisseriaceae</taxon>
        <taxon>Aquella</taxon>
    </lineage>
</organism>
<dbReference type="PANTHER" id="PTHR43191:SF2">
    <property type="entry name" value="RRNA METHYLTRANSFERASE 3, MITOCHONDRIAL"/>
    <property type="match status" value="1"/>
</dbReference>
<evidence type="ECO:0000256" key="3">
    <source>
        <dbReference type="ARBA" id="ARBA00022679"/>
    </source>
</evidence>
<dbReference type="GO" id="GO:0006396">
    <property type="term" value="P:RNA processing"/>
    <property type="evidence" value="ECO:0007669"/>
    <property type="project" value="InterPro"/>
</dbReference>
<dbReference type="OrthoDB" id="9794400at2"/>
<dbReference type="KEGG" id="nba:CUN60_09005"/>
<dbReference type="GO" id="GO:0032259">
    <property type="term" value="P:methylation"/>
    <property type="evidence" value="ECO:0007669"/>
    <property type="project" value="UniProtKB-KW"/>
</dbReference>
<feature type="domain" description="MRM3-like substrate binding" evidence="5">
    <location>
        <begin position="15"/>
        <end position="89"/>
    </location>
</feature>
<dbReference type="GO" id="GO:0008173">
    <property type="term" value="F:RNA methyltransferase activity"/>
    <property type="evidence" value="ECO:0007669"/>
    <property type="project" value="InterPro"/>
</dbReference>
<dbReference type="RefSeq" id="WP_102951721.1">
    <property type="nucleotide sequence ID" value="NZ_CP024847.1"/>
</dbReference>
<dbReference type="Pfam" id="PF22435">
    <property type="entry name" value="MRM3-like_sub_bind"/>
    <property type="match status" value="1"/>
</dbReference>
<gene>
    <name evidence="6" type="ORF">CUN60_09005</name>
</gene>
<feature type="domain" description="tRNA/rRNA methyltransferase SpoU type" evidence="4">
    <location>
        <begin position="119"/>
        <end position="254"/>
    </location>
</feature>
<dbReference type="PANTHER" id="PTHR43191">
    <property type="entry name" value="RRNA METHYLTRANSFERASE 3"/>
    <property type="match status" value="1"/>
</dbReference>
<dbReference type="InterPro" id="IPR029026">
    <property type="entry name" value="tRNA_m1G_MTases_N"/>
</dbReference>
<evidence type="ECO:0000259" key="4">
    <source>
        <dbReference type="Pfam" id="PF00588"/>
    </source>
</evidence>
<sequence length="264" mass="29233">MEGDAIYSLIESKENNQIKYVVKLATDSKFRKVSQQSVIYGYHLIEEAAKHQLLAKLYINESKLTDYEELIAKYDLIDRTVLVIDKIMDKMNLLDSATDCVGLINISQKELLVSHDESYILLENIQDPGNLGTIFRVARAGGINNVVLSPKSVDPYNPKVLRASQGIQFGLNIFTEIDLEQFISSYHGQALAMIPDAAGSIYEVNLNIPTAIVLGNEGNGLTEKLKSKLINHVSIPMCGDAESLNLAMAAAVAVFEMSRQRIIK</sequence>
<dbReference type="SUPFAM" id="SSF55315">
    <property type="entry name" value="L30e-like"/>
    <property type="match status" value="1"/>
</dbReference>
<dbReference type="InterPro" id="IPR029064">
    <property type="entry name" value="Ribosomal_eL30-like_sf"/>
</dbReference>
<dbReference type="Pfam" id="PF00588">
    <property type="entry name" value="SpoU_methylase"/>
    <property type="match status" value="1"/>
</dbReference>
<dbReference type="CDD" id="cd18095">
    <property type="entry name" value="SpoU-like_rRNA-MTase"/>
    <property type="match status" value="1"/>
</dbReference>
<dbReference type="GO" id="GO:0003723">
    <property type="term" value="F:RNA binding"/>
    <property type="evidence" value="ECO:0007669"/>
    <property type="project" value="InterPro"/>
</dbReference>
<evidence type="ECO:0000313" key="6">
    <source>
        <dbReference type="EMBL" id="AUR52428.1"/>
    </source>
</evidence>
<dbReference type="Gene3D" id="3.30.1330.30">
    <property type="match status" value="1"/>
</dbReference>